<accession>A0A843XUK9</accession>
<feature type="non-terminal residue" evidence="1">
    <location>
        <position position="1"/>
    </location>
</feature>
<comment type="caution">
    <text evidence="1">The sequence shown here is derived from an EMBL/GenBank/DDBJ whole genome shotgun (WGS) entry which is preliminary data.</text>
</comment>
<protein>
    <submittedName>
        <fullName evidence="1">Uncharacterized protein</fullName>
    </submittedName>
</protein>
<dbReference type="Proteomes" id="UP000652761">
    <property type="component" value="Unassembled WGS sequence"/>
</dbReference>
<sequence length="251" mass="27850">LGQALLGQGRLLWQFSRQFGILEVFSAHSHREDVTWSGGDTVSWMVFTFFAKCGTVEVYVIILDTLTPEFELYVRLRERRQRAATCVELVLRLVTCSELVVGVAGLRVRGYETKSGSLVVVLPVEVCPGVGTVVVVVSERRLTGCGLIRVCGTVEVCVIFLDTLTPEFEVYVWLRERQPRATTCVELVLRLVTCSVLLVRGTDSSRRTGPQLVLLPVPQFRELGPESLKVPGMGLQCVRLQVAVVFVSLHS</sequence>
<keyword evidence="2" id="KW-1185">Reference proteome</keyword>
<name>A0A843XUK9_COLES</name>
<evidence type="ECO:0000313" key="2">
    <source>
        <dbReference type="Proteomes" id="UP000652761"/>
    </source>
</evidence>
<dbReference type="EMBL" id="NMUH01013086">
    <property type="protein sequence ID" value="MQM22505.1"/>
    <property type="molecule type" value="Genomic_DNA"/>
</dbReference>
<organism evidence="1 2">
    <name type="scientific">Colocasia esculenta</name>
    <name type="common">Wild taro</name>
    <name type="synonym">Arum esculentum</name>
    <dbReference type="NCBI Taxonomy" id="4460"/>
    <lineage>
        <taxon>Eukaryota</taxon>
        <taxon>Viridiplantae</taxon>
        <taxon>Streptophyta</taxon>
        <taxon>Embryophyta</taxon>
        <taxon>Tracheophyta</taxon>
        <taxon>Spermatophyta</taxon>
        <taxon>Magnoliopsida</taxon>
        <taxon>Liliopsida</taxon>
        <taxon>Araceae</taxon>
        <taxon>Aroideae</taxon>
        <taxon>Colocasieae</taxon>
        <taxon>Colocasia</taxon>
    </lineage>
</organism>
<proteinExistence type="predicted"/>
<evidence type="ECO:0000313" key="1">
    <source>
        <dbReference type="EMBL" id="MQM22505.1"/>
    </source>
</evidence>
<gene>
    <name evidence="1" type="ORF">Taro_055558</name>
</gene>
<reference evidence="1" key="1">
    <citation type="submission" date="2017-07" db="EMBL/GenBank/DDBJ databases">
        <title>Taro Niue Genome Assembly and Annotation.</title>
        <authorList>
            <person name="Atibalentja N."/>
            <person name="Keating K."/>
            <person name="Fields C.J."/>
        </authorList>
    </citation>
    <scope>NUCLEOTIDE SEQUENCE</scope>
    <source>
        <strain evidence="1">Niue_2</strain>
        <tissue evidence="1">Leaf</tissue>
    </source>
</reference>
<dbReference type="AlphaFoldDB" id="A0A843XUK9"/>